<keyword evidence="5" id="KW-1015">Disulfide bond</keyword>
<evidence type="ECO:0000256" key="4">
    <source>
        <dbReference type="ARBA" id="ARBA00023136"/>
    </source>
</evidence>
<keyword evidence="3" id="KW-0677">Repeat</keyword>
<dbReference type="InterPro" id="IPR036179">
    <property type="entry name" value="Ig-like_dom_sf"/>
</dbReference>
<dbReference type="InterPro" id="IPR007110">
    <property type="entry name" value="Ig-like_dom"/>
</dbReference>
<dbReference type="InterPro" id="IPR013783">
    <property type="entry name" value="Ig-like_fold"/>
</dbReference>
<sequence length="261" mass="29646">MIQIKHVASYVCMLQVINRQLTGILAATVSINQNITRLLGTDNFDEKKPIAIFNPDRAAKLHPSGAYLSGRVILTNITHAQPYATMKFHVLKCTDEKDYMCRYNYYDMDGSLSVVKSMETRILVKVQVGDVHIKNKPIKEQYDRKPDNITLTCKASGDPEPTYIWFKEDKSSSILSRTNVFVIEDVIRNNSGLYICQANNIIKNIKYRHSSAVEIDIVYAAYAIPVVCTVVIVVICLAVMKRNCKREKRKSVNIFYAVISK</sequence>
<keyword evidence="7" id="KW-0812">Transmembrane</keyword>
<evidence type="ECO:0000259" key="8">
    <source>
        <dbReference type="PROSITE" id="PS50835"/>
    </source>
</evidence>
<comment type="subcellular location">
    <subcellularLocation>
        <location evidence="1">Membrane</location>
    </subcellularLocation>
</comment>
<dbReference type="InterPro" id="IPR051427">
    <property type="entry name" value="Nectin/Nectin-like"/>
</dbReference>
<evidence type="ECO:0000256" key="6">
    <source>
        <dbReference type="ARBA" id="ARBA00023180"/>
    </source>
</evidence>
<dbReference type="SUPFAM" id="SSF48726">
    <property type="entry name" value="Immunoglobulin"/>
    <property type="match status" value="1"/>
</dbReference>
<dbReference type="OrthoDB" id="6123059at2759"/>
<dbReference type="Proteomes" id="UP000507470">
    <property type="component" value="Unassembled WGS sequence"/>
</dbReference>
<dbReference type="GO" id="GO:0016020">
    <property type="term" value="C:membrane"/>
    <property type="evidence" value="ECO:0007669"/>
    <property type="project" value="UniProtKB-SubCell"/>
</dbReference>
<dbReference type="CDD" id="cd00096">
    <property type="entry name" value="Ig"/>
    <property type="match status" value="1"/>
</dbReference>
<reference evidence="9 10" key="1">
    <citation type="submission" date="2020-06" db="EMBL/GenBank/DDBJ databases">
        <authorList>
            <person name="Li R."/>
            <person name="Bekaert M."/>
        </authorList>
    </citation>
    <scope>NUCLEOTIDE SEQUENCE [LARGE SCALE GENOMIC DNA]</scope>
    <source>
        <strain evidence="10">wild</strain>
    </source>
</reference>
<dbReference type="GO" id="GO:0007157">
    <property type="term" value="P:heterophilic cell-cell adhesion via plasma membrane cell adhesion molecules"/>
    <property type="evidence" value="ECO:0007669"/>
    <property type="project" value="TreeGrafter"/>
</dbReference>
<evidence type="ECO:0000256" key="2">
    <source>
        <dbReference type="ARBA" id="ARBA00022729"/>
    </source>
</evidence>
<keyword evidence="6" id="KW-0325">Glycoprotein</keyword>
<keyword evidence="2" id="KW-0732">Signal</keyword>
<dbReference type="GO" id="GO:0005912">
    <property type="term" value="C:adherens junction"/>
    <property type="evidence" value="ECO:0007669"/>
    <property type="project" value="TreeGrafter"/>
</dbReference>
<evidence type="ECO:0000313" key="10">
    <source>
        <dbReference type="Proteomes" id="UP000507470"/>
    </source>
</evidence>
<evidence type="ECO:0000256" key="5">
    <source>
        <dbReference type="ARBA" id="ARBA00023157"/>
    </source>
</evidence>
<dbReference type="PANTHER" id="PTHR23277">
    <property type="entry name" value="NECTIN-RELATED"/>
    <property type="match status" value="1"/>
</dbReference>
<dbReference type="InterPro" id="IPR003598">
    <property type="entry name" value="Ig_sub2"/>
</dbReference>
<dbReference type="AlphaFoldDB" id="A0A6J8DRE2"/>
<name>A0A6J8DRE2_MYTCO</name>
<dbReference type="PANTHER" id="PTHR23277:SF108">
    <property type="entry name" value="FASCICLIN-3"/>
    <property type="match status" value="1"/>
</dbReference>
<feature type="transmembrane region" description="Helical" evidence="7">
    <location>
        <begin position="217"/>
        <end position="240"/>
    </location>
</feature>
<keyword evidence="7" id="KW-1133">Transmembrane helix</keyword>
<organism evidence="9 10">
    <name type="scientific">Mytilus coruscus</name>
    <name type="common">Sea mussel</name>
    <dbReference type="NCBI Taxonomy" id="42192"/>
    <lineage>
        <taxon>Eukaryota</taxon>
        <taxon>Metazoa</taxon>
        <taxon>Spiralia</taxon>
        <taxon>Lophotrochozoa</taxon>
        <taxon>Mollusca</taxon>
        <taxon>Bivalvia</taxon>
        <taxon>Autobranchia</taxon>
        <taxon>Pteriomorphia</taxon>
        <taxon>Mytilida</taxon>
        <taxon>Mytiloidea</taxon>
        <taxon>Mytilidae</taxon>
        <taxon>Mytilinae</taxon>
        <taxon>Mytilus</taxon>
    </lineage>
</organism>
<dbReference type="SMART" id="SM00408">
    <property type="entry name" value="IGc2"/>
    <property type="match status" value="1"/>
</dbReference>
<gene>
    <name evidence="9" type="ORF">MCOR_42699</name>
</gene>
<dbReference type="Gene3D" id="2.60.40.10">
    <property type="entry name" value="Immunoglobulins"/>
    <property type="match status" value="1"/>
</dbReference>
<keyword evidence="10" id="KW-1185">Reference proteome</keyword>
<evidence type="ECO:0000313" key="9">
    <source>
        <dbReference type="EMBL" id="CAC5409410.1"/>
    </source>
</evidence>
<evidence type="ECO:0000256" key="3">
    <source>
        <dbReference type="ARBA" id="ARBA00022737"/>
    </source>
</evidence>
<feature type="domain" description="Ig-like" evidence="8">
    <location>
        <begin position="147"/>
        <end position="214"/>
    </location>
</feature>
<keyword evidence="4 7" id="KW-0472">Membrane</keyword>
<evidence type="ECO:0000256" key="7">
    <source>
        <dbReference type="SAM" id="Phobius"/>
    </source>
</evidence>
<evidence type="ECO:0000256" key="1">
    <source>
        <dbReference type="ARBA" id="ARBA00004370"/>
    </source>
</evidence>
<dbReference type="Pfam" id="PF13927">
    <property type="entry name" value="Ig_3"/>
    <property type="match status" value="1"/>
</dbReference>
<protein>
    <recommendedName>
        <fullName evidence="8">Ig-like domain-containing protein</fullName>
    </recommendedName>
</protein>
<dbReference type="EMBL" id="CACVKT020007642">
    <property type="protein sequence ID" value="CAC5409410.1"/>
    <property type="molecule type" value="Genomic_DNA"/>
</dbReference>
<accession>A0A6J8DRE2</accession>
<dbReference type="PROSITE" id="PS50835">
    <property type="entry name" value="IG_LIKE"/>
    <property type="match status" value="1"/>
</dbReference>
<dbReference type="GO" id="GO:0007156">
    <property type="term" value="P:homophilic cell adhesion via plasma membrane adhesion molecules"/>
    <property type="evidence" value="ECO:0007669"/>
    <property type="project" value="TreeGrafter"/>
</dbReference>
<proteinExistence type="predicted"/>